<dbReference type="PROSITE" id="PS51820">
    <property type="entry name" value="PA14"/>
    <property type="match status" value="1"/>
</dbReference>
<dbReference type="RefSeq" id="WP_146852966.1">
    <property type="nucleotide sequence ID" value="NZ_BKAG01000034.1"/>
</dbReference>
<evidence type="ECO:0000256" key="2">
    <source>
        <dbReference type="ARBA" id="ARBA00022723"/>
    </source>
</evidence>
<dbReference type="Gene3D" id="3.90.182.10">
    <property type="entry name" value="Toxin - Anthrax Protective Antigen,domain 1"/>
    <property type="match status" value="1"/>
</dbReference>
<dbReference type="Pfam" id="PF06439">
    <property type="entry name" value="3keto-disac_hyd"/>
    <property type="match status" value="1"/>
</dbReference>
<protein>
    <recommendedName>
        <fullName evidence="7">PA14 domain-containing protein</fullName>
    </recommendedName>
</protein>
<comment type="caution">
    <text evidence="8">The sequence shown here is derived from an EMBL/GenBank/DDBJ whole genome shotgun (WGS) entry which is preliminary data.</text>
</comment>
<gene>
    <name evidence="8" type="ORF">BGE01nite_40220</name>
</gene>
<evidence type="ECO:0000256" key="6">
    <source>
        <dbReference type="SAM" id="SignalP"/>
    </source>
</evidence>
<keyword evidence="2" id="KW-0479">Metal-binding</keyword>
<evidence type="ECO:0000313" key="9">
    <source>
        <dbReference type="Proteomes" id="UP000321577"/>
    </source>
</evidence>
<dbReference type="InterPro" id="IPR008972">
    <property type="entry name" value="Cupredoxin"/>
</dbReference>
<proteinExistence type="predicted"/>
<keyword evidence="1" id="KW-0813">Transport</keyword>
<dbReference type="InterPro" id="IPR011658">
    <property type="entry name" value="PA14_dom"/>
</dbReference>
<dbReference type="EMBL" id="BKAG01000034">
    <property type="protein sequence ID" value="GEP44731.1"/>
    <property type="molecule type" value="Genomic_DNA"/>
</dbReference>
<dbReference type="PANTHER" id="PTHR38439:SF3">
    <property type="entry name" value="COPPER-RESISTANT CUPROPROTEIN COPI"/>
    <property type="match status" value="1"/>
</dbReference>
<keyword evidence="3" id="KW-0249">Electron transport</keyword>
<evidence type="ECO:0000259" key="7">
    <source>
        <dbReference type="PROSITE" id="PS51820"/>
    </source>
</evidence>
<dbReference type="Pfam" id="PF07691">
    <property type="entry name" value="PA14"/>
    <property type="match status" value="1"/>
</dbReference>
<evidence type="ECO:0000256" key="3">
    <source>
        <dbReference type="ARBA" id="ARBA00022982"/>
    </source>
</evidence>
<dbReference type="InterPro" id="IPR050845">
    <property type="entry name" value="Cu-binding_ET"/>
</dbReference>
<dbReference type="PROSITE" id="PS00196">
    <property type="entry name" value="COPPER_BLUE"/>
    <property type="match status" value="1"/>
</dbReference>
<dbReference type="PANTHER" id="PTHR38439">
    <property type="entry name" value="AURACYANIN-B"/>
    <property type="match status" value="1"/>
</dbReference>
<dbReference type="Gene3D" id="2.60.120.560">
    <property type="entry name" value="Exo-inulinase, domain 1"/>
    <property type="match status" value="1"/>
</dbReference>
<keyword evidence="4" id="KW-0186">Copper</keyword>
<dbReference type="Pfam" id="PF00127">
    <property type="entry name" value="Copper-bind"/>
    <property type="match status" value="1"/>
</dbReference>
<feature type="region of interest" description="Disordered" evidence="5">
    <location>
        <begin position="252"/>
        <end position="279"/>
    </location>
</feature>
<organism evidence="8 9">
    <name type="scientific">Brevifollis gellanilyticus</name>
    <dbReference type="NCBI Taxonomy" id="748831"/>
    <lineage>
        <taxon>Bacteria</taxon>
        <taxon>Pseudomonadati</taxon>
        <taxon>Verrucomicrobiota</taxon>
        <taxon>Verrucomicrobiia</taxon>
        <taxon>Verrucomicrobiales</taxon>
        <taxon>Verrucomicrobiaceae</taxon>
    </lineage>
</organism>
<feature type="compositionally biased region" description="Low complexity" evidence="5">
    <location>
        <begin position="262"/>
        <end position="273"/>
    </location>
</feature>
<sequence length="785" mass="86940">MRLLLPLTLAASFAAHAADPKEQPMTPGGVYRAHDMQRPRPPVVTPPGFSTQDKAGAPPSDAIVLFDGKDLSQWKCDPRKDTPPGDDQPRWKVENGYAEISAKAGGIRTREKFKGDYQLHIEWRAPDVVVGNGQGRGNSGIYIGGFPEIQVLDSYENDTYPDGQAAGLYSNYPPMVNASRKPGEWQTYDILFERAQKGGKAHLTVIHNGVVVHYLREIESSVQEGDISLQDHLNPVRYRNIWLRPLRVDSDAVGTKPPAPAAKPAEAAKPAAQAKDKPKAAKVDQVIKIKTMTAQMKYDENEFTVRPGQQVKLIFENGDDLPHNIVFCQPGTNTVEMAMKQMEKPEEALKRNWLPDDKRIWLSTKLLNPHERQEIIFTAPEKGGEYPFVCTFPGHALTMNGKLKVLPLGDGLKDLKFALYLGKWEALPDFSKLKPHREGAVADNLIDIKLDDYKNEFGVVFTGKLNAPRKGSYRFYISGDDGVRLLVDGKKVVEYDGIHPAGDIKEGSTQLEAGDHELRYEYFQGGGEIFTFAAWKSANFDITPLSRWTPKGWEKGAKAKQKKEFDPIPVIVKDEPVIYRNFIQGAGNRGIGVGYPGGINIAWSAESMNLAEFWRGAFMDAARHWNSRGGGHEKPLGYDVVQPTGEVTPAFFVTDKPDAEWPVWDKTKRYEGFAWKGYSLDAKRNPTFRYTWNGAEVEESYAASGDGNKPDGKATLVRTVTVSGNVPANAWFRIATGQIEAKDGTFLIKGTTPARVQVAGAQIAGKNLVVPAKAGSMTITYQWAQ</sequence>
<dbReference type="CDD" id="cd04233">
    <property type="entry name" value="Auracyanin"/>
    <property type="match status" value="1"/>
</dbReference>
<dbReference type="AlphaFoldDB" id="A0A512MEB3"/>
<dbReference type="InterPro" id="IPR028871">
    <property type="entry name" value="BlueCu_1_BS"/>
</dbReference>
<dbReference type="GO" id="GO:0016787">
    <property type="term" value="F:hydrolase activity"/>
    <property type="evidence" value="ECO:0007669"/>
    <property type="project" value="InterPro"/>
</dbReference>
<feature type="domain" description="PA14" evidence="7">
    <location>
        <begin position="410"/>
        <end position="549"/>
    </location>
</feature>
<dbReference type="InterPro" id="IPR037524">
    <property type="entry name" value="PA14/GLEYA"/>
</dbReference>
<keyword evidence="6" id="KW-0732">Signal</keyword>
<name>A0A512MEB3_9BACT</name>
<evidence type="ECO:0000256" key="5">
    <source>
        <dbReference type="SAM" id="MobiDB-lite"/>
    </source>
</evidence>
<reference evidence="8 9" key="1">
    <citation type="submission" date="2019-07" db="EMBL/GenBank/DDBJ databases">
        <title>Whole genome shotgun sequence of Brevifollis gellanilyticus NBRC 108608.</title>
        <authorList>
            <person name="Hosoyama A."/>
            <person name="Uohara A."/>
            <person name="Ohji S."/>
            <person name="Ichikawa N."/>
        </authorList>
    </citation>
    <scope>NUCLEOTIDE SEQUENCE [LARGE SCALE GENOMIC DNA]</scope>
    <source>
        <strain evidence="8 9">NBRC 108608</strain>
    </source>
</reference>
<dbReference type="Proteomes" id="UP000321577">
    <property type="component" value="Unassembled WGS sequence"/>
</dbReference>
<evidence type="ECO:0000313" key="8">
    <source>
        <dbReference type="EMBL" id="GEP44731.1"/>
    </source>
</evidence>
<dbReference type="InterPro" id="IPR010496">
    <property type="entry name" value="AL/BT2_dom"/>
</dbReference>
<dbReference type="SUPFAM" id="SSF56988">
    <property type="entry name" value="Anthrax protective antigen"/>
    <property type="match status" value="1"/>
</dbReference>
<evidence type="ECO:0000256" key="1">
    <source>
        <dbReference type="ARBA" id="ARBA00022448"/>
    </source>
</evidence>
<accession>A0A512MEB3</accession>
<evidence type="ECO:0000256" key="4">
    <source>
        <dbReference type="ARBA" id="ARBA00023008"/>
    </source>
</evidence>
<dbReference type="SMART" id="SM00758">
    <property type="entry name" value="PA14"/>
    <property type="match status" value="1"/>
</dbReference>
<dbReference type="GO" id="GO:0009055">
    <property type="term" value="F:electron transfer activity"/>
    <property type="evidence" value="ECO:0007669"/>
    <property type="project" value="InterPro"/>
</dbReference>
<dbReference type="InterPro" id="IPR000923">
    <property type="entry name" value="BlueCu_1"/>
</dbReference>
<dbReference type="Gene3D" id="2.60.40.420">
    <property type="entry name" value="Cupredoxins - blue copper proteins"/>
    <property type="match status" value="1"/>
</dbReference>
<feature type="signal peptide" evidence="6">
    <location>
        <begin position="1"/>
        <end position="17"/>
    </location>
</feature>
<dbReference type="SUPFAM" id="SSF49503">
    <property type="entry name" value="Cupredoxins"/>
    <property type="match status" value="1"/>
</dbReference>
<keyword evidence="9" id="KW-1185">Reference proteome</keyword>
<dbReference type="GO" id="GO:0005507">
    <property type="term" value="F:copper ion binding"/>
    <property type="evidence" value="ECO:0007669"/>
    <property type="project" value="InterPro"/>
</dbReference>
<dbReference type="OrthoDB" id="191182at2"/>
<feature type="chain" id="PRO_5022192790" description="PA14 domain-containing protein" evidence="6">
    <location>
        <begin position="18"/>
        <end position="785"/>
    </location>
</feature>